<feature type="region of interest" description="Disordered" evidence="1">
    <location>
        <begin position="180"/>
        <end position="203"/>
    </location>
</feature>
<proteinExistence type="predicted"/>
<evidence type="ECO:0000313" key="3">
    <source>
        <dbReference type="Proteomes" id="UP000539538"/>
    </source>
</evidence>
<accession>A0ABR6KYD8</accession>
<dbReference type="Gene3D" id="1.10.530.10">
    <property type="match status" value="1"/>
</dbReference>
<evidence type="ECO:0000313" key="2">
    <source>
        <dbReference type="EMBL" id="MBB4649553.1"/>
    </source>
</evidence>
<dbReference type="InterPro" id="IPR023346">
    <property type="entry name" value="Lysozyme-like_dom_sf"/>
</dbReference>
<name>A0ABR6KYD8_9HYPH</name>
<comment type="caution">
    <text evidence="2">The sequence shown here is derived from an EMBL/GenBank/DDBJ whole genome shotgun (WGS) entry which is preliminary data.</text>
</comment>
<keyword evidence="3" id="KW-1185">Reference proteome</keyword>
<dbReference type="Proteomes" id="UP000539538">
    <property type="component" value="Unassembled WGS sequence"/>
</dbReference>
<protein>
    <submittedName>
        <fullName evidence="2">Muramidase (Phage lysozyme)</fullName>
    </submittedName>
</protein>
<dbReference type="RefSeq" id="WP_183261415.1">
    <property type="nucleotide sequence ID" value="NZ_BAAAVZ010000003.1"/>
</dbReference>
<dbReference type="SUPFAM" id="SSF53955">
    <property type="entry name" value="Lysozyme-like"/>
    <property type="match status" value="1"/>
</dbReference>
<evidence type="ECO:0000256" key="1">
    <source>
        <dbReference type="SAM" id="MobiDB-lite"/>
    </source>
</evidence>
<dbReference type="EMBL" id="JACHOT010000001">
    <property type="protein sequence ID" value="MBB4649553.1"/>
    <property type="molecule type" value="Genomic_DNA"/>
</dbReference>
<gene>
    <name evidence="2" type="ORF">GGQ99_001275</name>
</gene>
<reference evidence="2 3" key="1">
    <citation type="submission" date="2020-08" db="EMBL/GenBank/DDBJ databases">
        <title>Genomic Encyclopedia of Type Strains, Phase IV (KMG-IV): sequencing the most valuable type-strain genomes for metagenomic binning, comparative biology and taxonomic classification.</title>
        <authorList>
            <person name="Goeker M."/>
        </authorList>
    </citation>
    <scope>NUCLEOTIDE SEQUENCE [LARGE SCALE GENOMIC DNA]</scope>
    <source>
        <strain evidence="2 3">DSM 7050</strain>
    </source>
</reference>
<organism evidence="2 3">
    <name type="scientific">Aminobacter niigataensis</name>
    <dbReference type="NCBI Taxonomy" id="83265"/>
    <lineage>
        <taxon>Bacteria</taxon>
        <taxon>Pseudomonadati</taxon>
        <taxon>Pseudomonadota</taxon>
        <taxon>Alphaproteobacteria</taxon>
        <taxon>Hyphomicrobiales</taxon>
        <taxon>Phyllobacteriaceae</taxon>
        <taxon>Aminobacter</taxon>
    </lineage>
</organism>
<sequence length="232" mass="25425">MDITVPTGAALLLDFIGGIEAPRGYDTIYGNNQGKLPKPLTTMMLGDIINEQKNWTRRFRSSASGRYQFMRATLIDLSKELHLSGAPVFNADFQDRLGYHLLKRRGYEAFMAGKISRSEFGKRLAKEWASLPVLAPTQGGSRKVSRGQSFYAGDGLNKSLVKPETVEALLDRVRVAVGQPVQPEPTKPVMSAPAPAEPSLQKPQTTELAKGLAFWLQLIGKAIAALFSKKGH</sequence>